<proteinExistence type="predicted"/>
<dbReference type="Proteomes" id="UP001515480">
    <property type="component" value="Unassembled WGS sequence"/>
</dbReference>
<reference evidence="1 2" key="1">
    <citation type="journal article" date="2024" name="Science">
        <title>Giant polyketide synthase enzymes in the biosynthesis of giant marine polyether toxins.</title>
        <authorList>
            <person name="Fallon T.R."/>
            <person name="Shende V.V."/>
            <person name="Wierzbicki I.H."/>
            <person name="Pendleton A.L."/>
            <person name="Watervoot N.F."/>
            <person name="Auber R.P."/>
            <person name="Gonzalez D.J."/>
            <person name="Wisecaver J.H."/>
            <person name="Moore B.S."/>
        </authorList>
    </citation>
    <scope>NUCLEOTIDE SEQUENCE [LARGE SCALE GENOMIC DNA]</scope>
    <source>
        <strain evidence="1 2">12B1</strain>
    </source>
</reference>
<organism evidence="1 2">
    <name type="scientific">Prymnesium parvum</name>
    <name type="common">Toxic golden alga</name>
    <dbReference type="NCBI Taxonomy" id="97485"/>
    <lineage>
        <taxon>Eukaryota</taxon>
        <taxon>Haptista</taxon>
        <taxon>Haptophyta</taxon>
        <taxon>Prymnesiophyceae</taxon>
        <taxon>Prymnesiales</taxon>
        <taxon>Prymnesiaceae</taxon>
        <taxon>Prymnesium</taxon>
    </lineage>
</organism>
<dbReference type="AlphaFoldDB" id="A0AB34K320"/>
<dbReference type="EMBL" id="JBGBPQ010000003">
    <property type="protein sequence ID" value="KAL1527350.1"/>
    <property type="molecule type" value="Genomic_DNA"/>
</dbReference>
<name>A0AB34K320_PRYPA</name>
<comment type="caution">
    <text evidence="1">The sequence shown here is derived from an EMBL/GenBank/DDBJ whole genome shotgun (WGS) entry which is preliminary data.</text>
</comment>
<gene>
    <name evidence="1" type="ORF">AB1Y20_016020</name>
</gene>
<protein>
    <submittedName>
        <fullName evidence="1">Uncharacterized protein</fullName>
    </submittedName>
</protein>
<keyword evidence="2" id="KW-1185">Reference proteome</keyword>
<accession>A0AB34K320</accession>
<evidence type="ECO:0000313" key="1">
    <source>
        <dbReference type="EMBL" id="KAL1527350.1"/>
    </source>
</evidence>
<sequence length="108" mass="12162">MSRQLSARSDGDFGAEEALLLNVSEDLPAERLRSIGRYLLEEVYMAGVRHRSQPAAEQPDIMMAIVADMSGEVFHHRRQEYLQLEALAREAAERATESLMARLAAIEF</sequence>
<evidence type="ECO:0000313" key="2">
    <source>
        <dbReference type="Proteomes" id="UP001515480"/>
    </source>
</evidence>